<feature type="transmembrane region" description="Helical" evidence="8">
    <location>
        <begin position="42"/>
        <end position="61"/>
    </location>
</feature>
<dbReference type="PRINTS" id="PR00344">
    <property type="entry name" value="BCTRLSENSOR"/>
</dbReference>
<dbReference type="PANTHER" id="PTHR45339:SF1">
    <property type="entry name" value="HYBRID SIGNAL TRANSDUCTION HISTIDINE KINASE J"/>
    <property type="match status" value="1"/>
</dbReference>
<dbReference type="Gene3D" id="3.30.450.40">
    <property type="match status" value="2"/>
</dbReference>
<dbReference type="NCBIfam" id="TIGR00229">
    <property type="entry name" value="sensory_box"/>
    <property type="match status" value="2"/>
</dbReference>
<feature type="transmembrane region" description="Helical" evidence="8">
    <location>
        <begin position="216"/>
        <end position="233"/>
    </location>
</feature>
<dbReference type="EC" id="2.7.13.3" evidence="2"/>
<keyword evidence="8" id="KW-0812">Transmembrane</keyword>
<dbReference type="InterPro" id="IPR036097">
    <property type="entry name" value="HisK_dim/P_sf"/>
</dbReference>
<dbReference type="CDD" id="cd17546">
    <property type="entry name" value="REC_hyHK_CKI1_RcsC-like"/>
    <property type="match status" value="1"/>
</dbReference>
<dbReference type="InterPro" id="IPR035965">
    <property type="entry name" value="PAS-like_dom_sf"/>
</dbReference>
<dbReference type="Pfam" id="PF08447">
    <property type="entry name" value="PAS_3"/>
    <property type="match status" value="1"/>
</dbReference>
<dbReference type="InterPro" id="IPR003018">
    <property type="entry name" value="GAF"/>
</dbReference>
<evidence type="ECO:0000256" key="1">
    <source>
        <dbReference type="ARBA" id="ARBA00000085"/>
    </source>
</evidence>
<dbReference type="EMBL" id="JBCFQK010000003">
    <property type="protein sequence ID" value="MFA9193452.1"/>
    <property type="molecule type" value="Genomic_DNA"/>
</dbReference>
<dbReference type="InterPro" id="IPR013655">
    <property type="entry name" value="PAS_fold_3"/>
</dbReference>
<dbReference type="SMART" id="SM00448">
    <property type="entry name" value="REC"/>
    <property type="match status" value="1"/>
</dbReference>
<dbReference type="PROSITE" id="PS50113">
    <property type="entry name" value="PAC"/>
    <property type="match status" value="2"/>
</dbReference>
<dbReference type="Pfam" id="PF02518">
    <property type="entry name" value="HATPase_c"/>
    <property type="match status" value="1"/>
</dbReference>
<comment type="caution">
    <text evidence="13">The sequence shown here is derived from an EMBL/GenBank/DDBJ whole genome shotgun (WGS) entry which is preliminary data.</text>
</comment>
<keyword evidence="8" id="KW-1133">Transmembrane helix</keyword>
<evidence type="ECO:0000256" key="3">
    <source>
        <dbReference type="ARBA" id="ARBA00022553"/>
    </source>
</evidence>
<evidence type="ECO:0000313" key="14">
    <source>
        <dbReference type="Proteomes" id="UP001574170"/>
    </source>
</evidence>
<dbReference type="PROSITE" id="PS50109">
    <property type="entry name" value="HIS_KIN"/>
    <property type="match status" value="1"/>
</dbReference>
<evidence type="ECO:0000259" key="10">
    <source>
        <dbReference type="PROSITE" id="PS50110"/>
    </source>
</evidence>
<evidence type="ECO:0000259" key="9">
    <source>
        <dbReference type="PROSITE" id="PS50109"/>
    </source>
</evidence>
<dbReference type="InterPro" id="IPR036890">
    <property type="entry name" value="HATPase_C_sf"/>
</dbReference>
<dbReference type="SMART" id="SM00086">
    <property type="entry name" value="PAC"/>
    <property type="match status" value="3"/>
</dbReference>
<keyword evidence="4" id="KW-0808">Transferase</keyword>
<dbReference type="InterPro" id="IPR029016">
    <property type="entry name" value="GAF-like_dom_sf"/>
</dbReference>
<keyword evidence="5" id="KW-0418">Kinase</keyword>
<dbReference type="RefSeq" id="WP_373390557.1">
    <property type="nucleotide sequence ID" value="NZ_JBCFQK010000003.1"/>
</dbReference>
<evidence type="ECO:0000313" key="13">
    <source>
        <dbReference type="EMBL" id="MFA9193452.1"/>
    </source>
</evidence>
<feature type="domain" description="Response regulatory" evidence="10">
    <location>
        <begin position="1233"/>
        <end position="1351"/>
    </location>
</feature>
<dbReference type="SMART" id="SM00388">
    <property type="entry name" value="HisKA"/>
    <property type="match status" value="1"/>
</dbReference>
<dbReference type="CDD" id="cd00082">
    <property type="entry name" value="HisKA"/>
    <property type="match status" value="1"/>
</dbReference>
<sequence>MMPQFSSTFEAFANSMGFGGNTNFSAIKMFDIMDQLPIDKNLYRTIVPFVFFIIFLLIYKFHKIKYALGNKFIKDFTPQNSEHKEYQLHFLFLGLIVLILELTFEFFKLRPKSLLFTNLSISIVLIAIAYISTKSNFVFRNIKKIFRVVFCIAFLQVCRNLVQLDDDNIPFLSFLLFVYFSYNILKPAKLYWLFLLFSLGYLIAISLLKLAPLDRITFVFNYTLIVIFINYIRHMSIQDINDKFQFNNQIINKGNSLIMAKNKNNEIVFCSENVESILGYTINEIMGYEYYKLTESPEITSTESFESQINDKIFVRKLKCKNGEFKFIQWKNKQFSDNLIIGIGQDITNEIHIQNQYKNLIQNAQDFIYEVNLDGNIIFVNNYTLKALGYSESEILNQHYSNFIKKDYVITLTRFYNSNQENDLEFPQLEIPLLKKNGEIIWVAQKVMISHNDLGKITGYSSIARDITFIKNIEFENEKRNEKNKKFSESLKSFTAKSYSRQETLETKLKSILQNTTKTIEANRVSYWEYLGDSIHCNQLYDLKTNEFSNGCVLTKALYPNYFKAIENKTPVVASNVINNPITKELYDDYLKINNIHSMIDTPIFINGDLIGILCIESTFVIKQWDNEDINFARSIADSITIAFESKRRLEVEQKLTYKSDLLSAMNLCTERFLNVKDIDNVFSDVLIIIGKVTKSYRCFYYLHDSINQTISQKYRWTKGNEQLTEINPAYQNLPYSFFGDFNPNKVENKVYQSVISNVKDPLLKQKLQTLEVASIILLPVFVKNKFHGVLGLNDLDENRIWAEDEVQILQTLTMNIGSSIERIETEIAVNESEEKFRLLANNIPGTVYLSENDEDFTKIYLNDEIEKLTGYPKEDFLEKRIRFKDLIHPEDLEKTLIKSSAKLSRLEPFHISYRILNKKGEIVWIDEFIDTVVNNGEIKYIEGIMLDISKRKDVEKAIKAKEYAETANKAKSEFLANMSHEIRTPLNGIIGFTDLLMKTKLNHIQEKHMITVNQSAHTLLEIVNDILDFSKIEAGKLDLHIEKHEIKELMTQVIDLIQFEANQKNLQLELNIDDEVPYYFWIDIVRIKQVLINLLSNAVKFTENGSVKLNVTIKQKISDTQTKIRFSVEDSGIGILEQNQKKIFKAFSQEDSSTTKKFGGTGLGLTISNKLLNLMNSHLKLKSEVGKGSYFYFDIDLKTNNQLINPTANTKPTVTVENPSILEINPNLKNTKILLVEDNKINMLLLKTIIKNSLPKANIFEASNGLEAVNQFESILPDIIFMDIQMPVMNGYEATEAIRKSAAGKNIPIIAITAGTEKEERNKCIQMEMNDYISKPIVKGIIEETLVKWVTNK</sequence>
<dbReference type="InterPro" id="IPR000700">
    <property type="entry name" value="PAS-assoc_C"/>
</dbReference>
<proteinExistence type="predicted"/>
<evidence type="ECO:0000256" key="6">
    <source>
        <dbReference type="ARBA" id="ARBA00023012"/>
    </source>
</evidence>
<dbReference type="Gene3D" id="3.30.565.10">
    <property type="entry name" value="Histidine kinase-like ATPase, C-terminal domain"/>
    <property type="match status" value="1"/>
</dbReference>
<dbReference type="InterPro" id="IPR011006">
    <property type="entry name" value="CheY-like_superfamily"/>
</dbReference>
<comment type="catalytic activity">
    <reaction evidence="1">
        <text>ATP + protein L-histidine = ADP + protein N-phospho-L-histidine.</text>
        <dbReference type="EC" id="2.7.13.3"/>
    </reaction>
</comment>
<dbReference type="Pfam" id="PF00512">
    <property type="entry name" value="HisKA"/>
    <property type="match status" value="1"/>
</dbReference>
<dbReference type="SUPFAM" id="SSF47384">
    <property type="entry name" value="Homodimeric domain of signal transducing histidine kinase"/>
    <property type="match status" value="1"/>
</dbReference>
<feature type="domain" description="PAS" evidence="11">
    <location>
        <begin position="249"/>
        <end position="287"/>
    </location>
</feature>
<keyword evidence="8" id="KW-0472">Membrane</keyword>
<organism evidence="13 14">
    <name type="scientific">Flavobacterium magnesitis</name>
    <dbReference type="NCBI Taxonomy" id="3138077"/>
    <lineage>
        <taxon>Bacteria</taxon>
        <taxon>Pseudomonadati</taxon>
        <taxon>Bacteroidota</taxon>
        <taxon>Flavobacteriia</taxon>
        <taxon>Flavobacteriales</taxon>
        <taxon>Flavobacteriaceae</taxon>
        <taxon>Flavobacterium</taxon>
    </lineage>
</organism>
<dbReference type="Proteomes" id="UP001574170">
    <property type="component" value="Unassembled WGS sequence"/>
</dbReference>
<evidence type="ECO:0000256" key="4">
    <source>
        <dbReference type="ARBA" id="ARBA00022679"/>
    </source>
</evidence>
<feature type="domain" description="Histidine kinase" evidence="9">
    <location>
        <begin position="978"/>
        <end position="1200"/>
    </location>
</feature>
<feature type="domain" description="PAC" evidence="12">
    <location>
        <begin position="910"/>
        <end position="961"/>
    </location>
</feature>
<dbReference type="InterPro" id="IPR005467">
    <property type="entry name" value="His_kinase_dom"/>
</dbReference>
<dbReference type="SUPFAM" id="SSF55781">
    <property type="entry name" value="GAF domain-like"/>
    <property type="match status" value="2"/>
</dbReference>
<evidence type="ECO:0000259" key="11">
    <source>
        <dbReference type="PROSITE" id="PS50112"/>
    </source>
</evidence>
<feature type="transmembrane region" description="Helical" evidence="8">
    <location>
        <begin position="190"/>
        <end position="210"/>
    </location>
</feature>
<dbReference type="PROSITE" id="PS50110">
    <property type="entry name" value="RESPONSE_REGULATORY"/>
    <property type="match status" value="1"/>
</dbReference>
<dbReference type="Gene3D" id="1.10.287.130">
    <property type="match status" value="1"/>
</dbReference>
<dbReference type="InterPro" id="IPR001610">
    <property type="entry name" value="PAC"/>
</dbReference>
<keyword evidence="6" id="KW-0902">Two-component regulatory system</keyword>
<evidence type="ECO:0000259" key="12">
    <source>
        <dbReference type="PROSITE" id="PS50113"/>
    </source>
</evidence>
<feature type="transmembrane region" description="Helical" evidence="8">
    <location>
        <begin position="168"/>
        <end position="185"/>
    </location>
</feature>
<dbReference type="Pfam" id="PF00072">
    <property type="entry name" value="Response_reg"/>
    <property type="match status" value="1"/>
</dbReference>
<dbReference type="SMART" id="SM00387">
    <property type="entry name" value="HATPase_c"/>
    <property type="match status" value="1"/>
</dbReference>
<gene>
    <name evidence="13" type="ORF">AAGV33_03470</name>
</gene>
<dbReference type="Pfam" id="PF01590">
    <property type="entry name" value="GAF"/>
    <property type="match status" value="2"/>
</dbReference>
<dbReference type="SMART" id="SM00065">
    <property type="entry name" value="GAF"/>
    <property type="match status" value="2"/>
</dbReference>
<dbReference type="SUPFAM" id="SSF55785">
    <property type="entry name" value="PYP-like sensor domain (PAS domain)"/>
    <property type="match status" value="3"/>
</dbReference>
<feature type="transmembrane region" description="Helical" evidence="8">
    <location>
        <begin position="113"/>
        <end position="133"/>
    </location>
</feature>
<keyword evidence="3 7" id="KW-0597">Phosphoprotein</keyword>
<dbReference type="PANTHER" id="PTHR45339">
    <property type="entry name" value="HYBRID SIGNAL TRANSDUCTION HISTIDINE KINASE J"/>
    <property type="match status" value="1"/>
</dbReference>
<dbReference type="Pfam" id="PF13426">
    <property type="entry name" value="PAS_9"/>
    <property type="match status" value="2"/>
</dbReference>
<protein>
    <recommendedName>
        <fullName evidence="2">histidine kinase</fullName>
        <ecNumber evidence="2">2.7.13.3</ecNumber>
    </recommendedName>
</protein>
<dbReference type="SMART" id="SM00091">
    <property type="entry name" value="PAS"/>
    <property type="match status" value="3"/>
</dbReference>
<feature type="domain" description="PAS" evidence="11">
    <location>
        <begin position="353"/>
        <end position="423"/>
    </location>
</feature>
<evidence type="ECO:0000256" key="7">
    <source>
        <dbReference type="PROSITE-ProRule" id="PRU00169"/>
    </source>
</evidence>
<reference evidence="13 14" key="1">
    <citation type="submission" date="2024-04" db="EMBL/GenBank/DDBJ databases">
        <title>New Clade of Flavobacterium.</title>
        <authorList>
            <person name="Matos L."/>
            <person name="Proenca D.N."/>
            <person name="Fransisco R.M."/>
            <person name="Chung A.P."/>
            <person name="Maccario L."/>
            <person name="Sorensen S.J."/>
            <person name="Morais P.V."/>
        </authorList>
    </citation>
    <scope>NUCLEOTIDE SEQUENCE [LARGE SCALE GENOMIC DNA]</scope>
    <source>
        <strain evidence="13 14">FBOR7N2.3</strain>
    </source>
</reference>
<dbReference type="SUPFAM" id="SSF52172">
    <property type="entry name" value="CheY-like"/>
    <property type="match status" value="1"/>
</dbReference>
<dbReference type="InterPro" id="IPR003661">
    <property type="entry name" value="HisK_dim/P_dom"/>
</dbReference>
<name>A0ABV4TH97_9FLAO</name>
<evidence type="ECO:0000256" key="5">
    <source>
        <dbReference type="ARBA" id="ARBA00022777"/>
    </source>
</evidence>
<accession>A0ABV4TH97</accession>
<dbReference type="CDD" id="cd00130">
    <property type="entry name" value="PAS"/>
    <property type="match status" value="2"/>
</dbReference>
<dbReference type="SUPFAM" id="SSF55874">
    <property type="entry name" value="ATPase domain of HSP90 chaperone/DNA topoisomerase II/histidine kinase"/>
    <property type="match status" value="1"/>
</dbReference>
<feature type="domain" description="PAS" evidence="11">
    <location>
        <begin position="833"/>
        <end position="894"/>
    </location>
</feature>
<feature type="domain" description="PAC" evidence="12">
    <location>
        <begin position="427"/>
        <end position="479"/>
    </location>
</feature>
<dbReference type="InterPro" id="IPR000014">
    <property type="entry name" value="PAS"/>
</dbReference>
<evidence type="ECO:0000256" key="8">
    <source>
        <dbReference type="SAM" id="Phobius"/>
    </source>
</evidence>
<evidence type="ECO:0000256" key="2">
    <source>
        <dbReference type="ARBA" id="ARBA00012438"/>
    </source>
</evidence>
<dbReference type="Gene3D" id="3.30.450.20">
    <property type="entry name" value="PAS domain"/>
    <property type="match status" value="3"/>
</dbReference>
<dbReference type="CDD" id="cd16922">
    <property type="entry name" value="HATPase_EvgS-ArcB-TorS-like"/>
    <property type="match status" value="1"/>
</dbReference>
<dbReference type="InterPro" id="IPR004358">
    <property type="entry name" value="Sig_transdc_His_kin-like_C"/>
</dbReference>
<feature type="modified residue" description="4-aspartylphosphate" evidence="7">
    <location>
        <position position="1284"/>
    </location>
</feature>
<feature type="transmembrane region" description="Helical" evidence="8">
    <location>
        <begin position="88"/>
        <end position="107"/>
    </location>
</feature>
<dbReference type="InterPro" id="IPR003594">
    <property type="entry name" value="HATPase_dom"/>
</dbReference>
<dbReference type="PROSITE" id="PS50112">
    <property type="entry name" value="PAS"/>
    <property type="match status" value="3"/>
</dbReference>
<dbReference type="InterPro" id="IPR001789">
    <property type="entry name" value="Sig_transdc_resp-reg_receiver"/>
</dbReference>
<dbReference type="Gene3D" id="3.40.50.2300">
    <property type="match status" value="1"/>
</dbReference>
<keyword evidence="14" id="KW-1185">Reference proteome</keyword>